<feature type="non-terminal residue" evidence="1">
    <location>
        <position position="1"/>
    </location>
</feature>
<protein>
    <submittedName>
        <fullName evidence="1">Uncharacterized protein</fullName>
    </submittedName>
</protein>
<reference evidence="1" key="1">
    <citation type="journal article" date="2023" name="Mol. Biol. Evol.">
        <title>Third-Generation Sequencing Reveals the Adaptive Role of the Epigenome in Three Deep-Sea Polychaetes.</title>
        <authorList>
            <person name="Perez M."/>
            <person name="Aroh O."/>
            <person name="Sun Y."/>
            <person name="Lan Y."/>
            <person name="Juniper S.K."/>
            <person name="Young C.R."/>
            <person name="Angers B."/>
            <person name="Qian P.Y."/>
        </authorList>
    </citation>
    <scope>NUCLEOTIDE SEQUENCE</scope>
    <source>
        <strain evidence="1">P08H-3</strain>
    </source>
</reference>
<dbReference type="AlphaFoldDB" id="A0AAD9JMZ1"/>
<name>A0AAD9JMZ1_9ANNE</name>
<evidence type="ECO:0000313" key="2">
    <source>
        <dbReference type="Proteomes" id="UP001208570"/>
    </source>
</evidence>
<organism evidence="1 2">
    <name type="scientific">Paralvinella palmiformis</name>
    <dbReference type="NCBI Taxonomy" id="53620"/>
    <lineage>
        <taxon>Eukaryota</taxon>
        <taxon>Metazoa</taxon>
        <taxon>Spiralia</taxon>
        <taxon>Lophotrochozoa</taxon>
        <taxon>Annelida</taxon>
        <taxon>Polychaeta</taxon>
        <taxon>Sedentaria</taxon>
        <taxon>Canalipalpata</taxon>
        <taxon>Terebellida</taxon>
        <taxon>Terebelliformia</taxon>
        <taxon>Alvinellidae</taxon>
        <taxon>Paralvinella</taxon>
    </lineage>
</organism>
<dbReference type="EMBL" id="JAODUP010000222">
    <property type="protein sequence ID" value="KAK2156076.1"/>
    <property type="molecule type" value="Genomic_DNA"/>
</dbReference>
<accession>A0AAD9JMZ1</accession>
<sequence>MHEAVEQAGCIPKRQTLSRMRIKDRKAGSADNRRVVLEINTRRRDLQYYVELDTHTSYSFRVTTTAMCDDTLVPSDTCPIRNIFPPETCPIRHISHQTHLPSDTSPIRHMSHQTLVTSDTCSIRDLSYQIFVSSETCPIRHMFHQTHVSSETCPIRHMSHLTLVPSDTCLTRHMSHQTHVPSDTCLIRHMSHQTHVTSYPCHIRYMSHQRLVPFPPSICSVKRATDNGLQGTIVVHFRMSIPTEQEGYERLSRTIVDVSSTNVHWNIGIKDMK</sequence>
<dbReference type="Proteomes" id="UP001208570">
    <property type="component" value="Unassembled WGS sequence"/>
</dbReference>
<evidence type="ECO:0000313" key="1">
    <source>
        <dbReference type="EMBL" id="KAK2156076.1"/>
    </source>
</evidence>
<gene>
    <name evidence="1" type="ORF">LSH36_222g02004</name>
</gene>
<comment type="caution">
    <text evidence="1">The sequence shown here is derived from an EMBL/GenBank/DDBJ whole genome shotgun (WGS) entry which is preliminary data.</text>
</comment>
<keyword evidence="2" id="KW-1185">Reference proteome</keyword>
<proteinExistence type="predicted"/>